<gene>
    <name evidence="1" type="ORF">BKG82_27415</name>
</gene>
<comment type="caution">
    <text evidence="1">The sequence shown here is derived from an EMBL/GenBank/DDBJ whole genome shotgun (WGS) entry which is preliminary data.</text>
</comment>
<dbReference type="InterPro" id="IPR027434">
    <property type="entry name" value="Homing_endonucl"/>
</dbReference>
<evidence type="ECO:0000313" key="1">
    <source>
        <dbReference type="EMBL" id="OHU47446.1"/>
    </source>
</evidence>
<accession>A0A1S1LJ77</accession>
<dbReference type="SUPFAM" id="SSF55608">
    <property type="entry name" value="Homing endonucleases"/>
    <property type="match status" value="1"/>
</dbReference>
<protein>
    <recommendedName>
        <fullName evidence="3">Homing endonuclease LAGLIDADG domain-containing protein</fullName>
    </recommendedName>
</protein>
<dbReference type="AlphaFoldDB" id="A0A1S1LJ77"/>
<dbReference type="Gene3D" id="3.10.28.10">
    <property type="entry name" value="Homing endonucleases"/>
    <property type="match status" value="1"/>
</dbReference>
<organism evidence="1 2">
    <name type="scientific">Mycobacteroides chelonae</name>
    <name type="common">Mycobacterium chelonae</name>
    <dbReference type="NCBI Taxonomy" id="1774"/>
    <lineage>
        <taxon>Bacteria</taxon>
        <taxon>Bacillati</taxon>
        <taxon>Actinomycetota</taxon>
        <taxon>Actinomycetes</taxon>
        <taxon>Mycobacteriales</taxon>
        <taxon>Mycobacteriaceae</taxon>
        <taxon>Mycobacteroides</taxon>
    </lineage>
</organism>
<dbReference type="EMBL" id="MLIQ01000042">
    <property type="protein sequence ID" value="OHU47446.1"/>
    <property type="molecule type" value="Genomic_DNA"/>
</dbReference>
<evidence type="ECO:0000313" key="2">
    <source>
        <dbReference type="Proteomes" id="UP000180043"/>
    </source>
</evidence>
<dbReference type="Proteomes" id="UP000180043">
    <property type="component" value="Unassembled WGS sequence"/>
</dbReference>
<evidence type="ECO:0008006" key="3">
    <source>
        <dbReference type="Google" id="ProtNLM"/>
    </source>
</evidence>
<name>A0A1S1LJ77_MYCCH</name>
<reference evidence="1 2" key="1">
    <citation type="submission" date="2016-10" db="EMBL/GenBank/DDBJ databases">
        <title>Evaluation of Human, Veterinary and Environmental Mycobacterium chelonae Isolates by Core Genome Phylogenomic Analysis, Targeted Gene Comparison, and Anti-microbial Susceptibility Patterns: A Tale of Mistaken Identities.</title>
        <authorList>
            <person name="Fogelson S.B."/>
            <person name="Camus A.C."/>
            <person name="Lorenz W."/>
            <person name="Vasireddy R."/>
            <person name="Vasireddy S."/>
            <person name="Smith T."/>
            <person name="Brown-Elliott B.A."/>
            <person name="Wallace R.J.Jr."/>
            <person name="Hasan N.A."/>
            <person name="Reischl U."/>
            <person name="Sanchez S."/>
        </authorList>
    </citation>
    <scope>NUCLEOTIDE SEQUENCE [LARGE SCALE GENOMIC DNA]</scope>
    <source>
        <strain evidence="1 2">15515</strain>
    </source>
</reference>
<sequence length="105" mass="12060">MLPGSSEAWAWAAGLVEGEGSFSRSVDRYEYRISVTTTDVDVAEQLLGMTEMGRLYGPYQRNPRWKPIFHWIVASRENVLEARTHLLPHLGLRRAERIRSLFDSP</sequence>
<proteinExistence type="predicted"/>